<organism evidence="1 2">
    <name type="scientific">Geomonas oryzisoli</name>
    <dbReference type="NCBI Taxonomy" id="2847992"/>
    <lineage>
        <taxon>Bacteria</taxon>
        <taxon>Pseudomonadati</taxon>
        <taxon>Thermodesulfobacteriota</taxon>
        <taxon>Desulfuromonadia</taxon>
        <taxon>Geobacterales</taxon>
        <taxon>Geobacteraceae</taxon>
        <taxon>Geomonas</taxon>
    </lineage>
</organism>
<dbReference type="EMBL" id="CP076723">
    <property type="protein sequence ID" value="QWV92420.1"/>
    <property type="molecule type" value="Genomic_DNA"/>
</dbReference>
<evidence type="ECO:0000313" key="1">
    <source>
        <dbReference type="EMBL" id="QWV92420.1"/>
    </source>
</evidence>
<evidence type="ECO:0000313" key="2">
    <source>
        <dbReference type="Proteomes" id="UP000683557"/>
    </source>
</evidence>
<accession>A0ABX8J2F6</accession>
<name>A0ABX8J2F6_9BACT</name>
<reference evidence="1 2" key="1">
    <citation type="submission" date="2021-06" db="EMBL/GenBank/DDBJ databases">
        <title>Gemonas diversity in paddy soil.</title>
        <authorList>
            <person name="Liu G."/>
        </authorList>
    </citation>
    <scope>NUCLEOTIDE SEQUENCE [LARGE SCALE GENOMIC DNA]</scope>
    <source>
        <strain evidence="1 2">RG10</strain>
    </source>
</reference>
<gene>
    <name evidence="1" type="ORF">KP004_14560</name>
</gene>
<protein>
    <submittedName>
        <fullName evidence="1">Uncharacterized protein</fullName>
    </submittedName>
</protein>
<dbReference type="Proteomes" id="UP000683557">
    <property type="component" value="Chromosome"/>
</dbReference>
<proteinExistence type="predicted"/>
<keyword evidence="2" id="KW-1185">Reference proteome</keyword>
<sequence length="852" mass="85103">MTQKNQGRLLVLFVFALSLLSFQLWRNEAQAQSSYYTAMGCVNCHTTTSTCNGCHAHGTHATSTKNTINVTGTTNKTSYAPGETVSVTIAGGYRTGWVRAVLLDQSGAQLAISSGTASGMGSSTTLPAVLTAPAPAAGGTYTWQVGWYGNQYDIAGAAFGSWLPDANNPNHGYEIVSTNSFTVAAAPAADTTAPVVGTFTLPATATSLTVPVTAFTATDNVAVTGYLVSTSSAAPAASAAGWSATAPASVTAVAGSNTFYAFAKDAAGNVSAGKSASVTVTLPDTTAPVVGTFTLPATATSLTVPVTAFTATDNVAVTGYLVSTNSAAPAASAAGWSATAPASVTAVAGSNTFYAFAKDAAGNVSAGKSASVTVTLPDTTAPVVGTFTLPATATTLTVPVTAFTATDNVAVTGYLVSTSSAAPAASAAGWSATAPASVTAVAGSNTFYAFAKDAAGNVSAGKSASVTVTLPDTTAPVVGTFTLPATATTLTVPVTAFTATDNVAVTGYLVSTSSAAPSASAMGWSMTPPAVVTAVEGSNTFYAFAKDAAGNVSIGKSASVTVTIPAPTADTTNPTLVVSTLADGSYTNKVTLNISGSATDAGGLQSLTINGQAVIVNPDGSFSAAVTLVPGANVITVVAVDQAGNAQSVVRTITFDPTAPVLAITAPGDNSDSAQSYITVTGTIDESSTVTVTDNGGNQTSAAINGNTFTATVNLVAGVNTITVTATDLAGNVTSAKRTVTYTPAGVLTMAVTYPAQDITTSKNSIVVTGTVADTVGKATVLVKMSGRTYKPKVDSTGVFKQQLRFLKNGTYVITVTATDAAGNSSTVTRNVIYRKATLSELRLKHKERYDD</sequence>
<dbReference type="Pfam" id="PF09136">
    <property type="entry name" value="Glucodextran_B"/>
    <property type="match status" value="3"/>
</dbReference>
<dbReference type="NCBIfam" id="NF033510">
    <property type="entry name" value="Ca_tandemer"/>
    <property type="match status" value="1"/>
</dbReference>
<dbReference type="RefSeq" id="WP_216799234.1">
    <property type="nucleotide sequence ID" value="NZ_CP076723.1"/>
</dbReference>